<evidence type="ECO:0000313" key="1">
    <source>
        <dbReference type="EMBL" id="GLJ77938.1"/>
    </source>
</evidence>
<accession>A0A9W6M100</accession>
<proteinExistence type="predicted"/>
<dbReference type="AlphaFoldDB" id="A0A9W6M100"/>
<evidence type="ECO:0008006" key="3">
    <source>
        <dbReference type="Google" id="ProtNLM"/>
    </source>
</evidence>
<evidence type="ECO:0000313" key="2">
    <source>
        <dbReference type="Proteomes" id="UP001142372"/>
    </source>
</evidence>
<dbReference type="RefSeq" id="WP_271178541.1">
    <property type="nucleotide sequence ID" value="NZ_BAAAJO010000003.1"/>
</dbReference>
<dbReference type="PANTHER" id="PTHR38479:SF2">
    <property type="entry name" value="WINGED HELIX DNA-BINDING DOMAIN-CONTAINING PROTEIN"/>
    <property type="match status" value="1"/>
</dbReference>
<reference evidence="1" key="1">
    <citation type="journal article" date="2014" name="Int. J. Syst. Evol. Microbiol.">
        <title>Complete genome sequence of Corynebacterium casei LMG S-19264T (=DSM 44701T), isolated from a smear-ripened cheese.</title>
        <authorList>
            <consortium name="US DOE Joint Genome Institute (JGI-PGF)"/>
            <person name="Walter F."/>
            <person name="Albersmeier A."/>
            <person name="Kalinowski J."/>
            <person name="Ruckert C."/>
        </authorList>
    </citation>
    <scope>NUCLEOTIDE SEQUENCE</scope>
    <source>
        <strain evidence="1">VKM Ac-1401</strain>
    </source>
</reference>
<organism evidence="1 2">
    <name type="scientific">Leifsonia poae</name>
    <dbReference type="NCBI Taxonomy" id="110933"/>
    <lineage>
        <taxon>Bacteria</taxon>
        <taxon>Bacillati</taxon>
        <taxon>Actinomycetota</taxon>
        <taxon>Actinomycetes</taxon>
        <taxon>Micrococcales</taxon>
        <taxon>Microbacteriaceae</taxon>
        <taxon>Leifsonia</taxon>
    </lineage>
</organism>
<comment type="caution">
    <text evidence="1">The sequence shown here is derived from an EMBL/GenBank/DDBJ whole genome shotgun (WGS) entry which is preliminary data.</text>
</comment>
<dbReference type="Proteomes" id="UP001142372">
    <property type="component" value="Unassembled WGS sequence"/>
</dbReference>
<gene>
    <name evidence="1" type="ORF">GCM10017584_35120</name>
</gene>
<dbReference type="Pfam" id="PF06224">
    <property type="entry name" value="AlkZ-like"/>
    <property type="match status" value="1"/>
</dbReference>
<dbReference type="InterPro" id="IPR009351">
    <property type="entry name" value="AlkZ-like"/>
</dbReference>
<sequence>MPASIADLLRLRLIAQGLSPHDVDDASPVDAAAVVQHLLAVQAQDFGAACWALGVRAPGITIGDVTAALDAGTVIRSWPMRGTLHFVPPADLGWMLGVTTQRMISGLTLRHRQLELEDADFGRARDLVTEALSGGRSIGRAELMELWEANGIATAGQRGYHLIYYLAQTGLLCWGPTHRSQQALVLLDEWVPEPRHLEPDEALSEFLVRYLAGHGPATIKDFVWWTKGTVAGAKTALAVAGERLTSVEVDGTEYWLTSELAGMPAAPARTTASSVKLVPAFDEYLLGYQTRDPVLDPAHASIVVPGGNGVFAPVIVSRGRIVGIWKRTPTAKRVTVHPQPFDRLTRVEESGVERGARDYARFLGVDVAVGAPR</sequence>
<dbReference type="PANTHER" id="PTHR38479">
    <property type="entry name" value="LMO0824 PROTEIN"/>
    <property type="match status" value="1"/>
</dbReference>
<name>A0A9W6M100_9MICO</name>
<reference evidence="1" key="2">
    <citation type="submission" date="2023-01" db="EMBL/GenBank/DDBJ databases">
        <authorList>
            <person name="Sun Q."/>
            <person name="Evtushenko L."/>
        </authorList>
    </citation>
    <scope>NUCLEOTIDE SEQUENCE</scope>
    <source>
        <strain evidence="1">VKM Ac-1401</strain>
    </source>
</reference>
<protein>
    <recommendedName>
        <fullName evidence="3">Winged helix DNA-binding domain-containing protein</fullName>
    </recommendedName>
</protein>
<keyword evidence="2" id="KW-1185">Reference proteome</keyword>
<dbReference type="EMBL" id="BSEN01000015">
    <property type="protein sequence ID" value="GLJ77938.1"/>
    <property type="molecule type" value="Genomic_DNA"/>
</dbReference>